<proteinExistence type="predicted"/>
<evidence type="ECO:0000313" key="2">
    <source>
        <dbReference type="Proteomes" id="UP000515154"/>
    </source>
</evidence>
<keyword evidence="2" id="KW-1185">Reference proteome</keyword>
<dbReference type="AlphaFoldDB" id="A0A6P7SCB6"/>
<organism evidence="2 3">
    <name type="scientific">Octopus sinensis</name>
    <name type="common">East Asian common octopus</name>
    <dbReference type="NCBI Taxonomy" id="2607531"/>
    <lineage>
        <taxon>Eukaryota</taxon>
        <taxon>Metazoa</taxon>
        <taxon>Spiralia</taxon>
        <taxon>Lophotrochozoa</taxon>
        <taxon>Mollusca</taxon>
        <taxon>Cephalopoda</taxon>
        <taxon>Coleoidea</taxon>
        <taxon>Octopodiformes</taxon>
        <taxon>Octopoda</taxon>
        <taxon>Incirrata</taxon>
        <taxon>Octopodidae</taxon>
        <taxon>Octopus</taxon>
    </lineage>
</organism>
<name>A0A6P7SCB6_9MOLL</name>
<evidence type="ECO:0000313" key="3">
    <source>
        <dbReference type="RefSeq" id="XP_029635693.1"/>
    </source>
</evidence>
<feature type="signal peptide" evidence="1">
    <location>
        <begin position="1"/>
        <end position="23"/>
    </location>
</feature>
<dbReference type="Proteomes" id="UP000515154">
    <property type="component" value="Linkage group LG4"/>
</dbReference>
<reference evidence="3" key="1">
    <citation type="submission" date="2025-08" db="UniProtKB">
        <authorList>
            <consortium name="RefSeq"/>
        </authorList>
    </citation>
    <scope>IDENTIFICATION</scope>
</reference>
<feature type="chain" id="PRO_5028334743" evidence="1">
    <location>
        <begin position="24"/>
        <end position="142"/>
    </location>
</feature>
<gene>
    <name evidence="3" type="primary">LOC115210997</name>
</gene>
<dbReference type="RefSeq" id="XP_029635693.1">
    <property type="nucleotide sequence ID" value="XM_029779833.2"/>
</dbReference>
<dbReference type="KEGG" id="osn:115210997"/>
<evidence type="ECO:0000256" key="1">
    <source>
        <dbReference type="SAM" id="SignalP"/>
    </source>
</evidence>
<accession>A0A6P7SCB6</accession>
<keyword evidence="1" id="KW-0732">Signal</keyword>
<protein>
    <submittedName>
        <fullName evidence="3">Uncharacterized protein LOC115210997</fullName>
    </submittedName>
</protein>
<sequence>MRLSIVFLLVLVTAYCQFDSCDCFDVQQTLTKIKEILENGIGDKLKKFFKLKLILFPESGKFEIDGTPLVITFFADNCELKIIGKRSPFEMRCPADVTEITTLTRRHCVKSSPKSAVECATKLVLEEIQKNIETGKNPRRIT</sequence>